<evidence type="ECO:0000256" key="3">
    <source>
        <dbReference type="PIRSR" id="PIRSR605511-2"/>
    </source>
</evidence>
<dbReference type="Proteomes" id="UP000630528">
    <property type="component" value="Unassembled WGS sequence"/>
</dbReference>
<dbReference type="GO" id="GO:0004341">
    <property type="term" value="F:gluconolactonase activity"/>
    <property type="evidence" value="ECO:0007669"/>
    <property type="project" value="TreeGrafter"/>
</dbReference>
<dbReference type="SUPFAM" id="SSF63829">
    <property type="entry name" value="Calcium-dependent phosphotriesterase"/>
    <property type="match status" value="1"/>
</dbReference>
<proteinExistence type="inferred from homology"/>
<dbReference type="InterPro" id="IPR011042">
    <property type="entry name" value="6-blade_b-propeller_TolB-like"/>
</dbReference>
<accession>A0A934WLF5</accession>
<comment type="similarity">
    <text evidence="1">Belongs to the SMP-30/CGR1 family.</text>
</comment>
<evidence type="ECO:0000256" key="2">
    <source>
        <dbReference type="PIRSR" id="PIRSR605511-1"/>
    </source>
</evidence>
<organism evidence="5 6">
    <name type="scientific">Ramlibacter ginsenosidimutans</name>
    <dbReference type="NCBI Taxonomy" id="502333"/>
    <lineage>
        <taxon>Bacteria</taxon>
        <taxon>Pseudomonadati</taxon>
        <taxon>Pseudomonadota</taxon>
        <taxon>Betaproteobacteria</taxon>
        <taxon>Burkholderiales</taxon>
        <taxon>Comamonadaceae</taxon>
        <taxon>Ramlibacter</taxon>
    </lineage>
</organism>
<feature type="active site" description="Proton donor/acceptor" evidence="2">
    <location>
        <position position="214"/>
    </location>
</feature>
<dbReference type="GO" id="GO:0019853">
    <property type="term" value="P:L-ascorbic acid biosynthetic process"/>
    <property type="evidence" value="ECO:0007669"/>
    <property type="project" value="TreeGrafter"/>
</dbReference>
<dbReference type="GO" id="GO:0005509">
    <property type="term" value="F:calcium ion binding"/>
    <property type="evidence" value="ECO:0007669"/>
    <property type="project" value="TreeGrafter"/>
</dbReference>
<dbReference type="PANTHER" id="PTHR10907:SF47">
    <property type="entry name" value="REGUCALCIN"/>
    <property type="match status" value="1"/>
</dbReference>
<dbReference type="InterPro" id="IPR005511">
    <property type="entry name" value="SMP-30"/>
</dbReference>
<gene>
    <name evidence="5" type="ORF">JJB11_05355</name>
</gene>
<keyword evidence="3" id="KW-0479">Metal-binding</keyword>
<feature type="binding site" evidence="3">
    <location>
        <position position="97"/>
    </location>
    <ligand>
        <name>substrate</name>
    </ligand>
</feature>
<dbReference type="EMBL" id="JAEPWM010000001">
    <property type="protein sequence ID" value="MBK6005511.1"/>
    <property type="molecule type" value="Genomic_DNA"/>
</dbReference>
<evidence type="ECO:0000313" key="6">
    <source>
        <dbReference type="Proteomes" id="UP000630528"/>
    </source>
</evidence>
<name>A0A934WLF5_9BURK</name>
<reference evidence="5" key="2">
    <citation type="submission" date="2021-01" db="EMBL/GenBank/DDBJ databases">
        <authorList>
            <person name="Kang M."/>
        </authorList>
    </citation>
    <scope>NUCLEOTIDE SEQUENCE</scope>
    <source>
        <strain evidence="5">KACC 17527</strain>
    </source>
</reference>
<evidence type="ECO:0000313" key="5">
    <source>
        <dbReference type="EMBL" id="MBK6005511.1"/>
    </source>
</evidence>
<dbReference type="RefSeq" id="WP_201166843.1">
    <property type="nucleotide sequence ID" value="NZ_JAEPWM010000001.1"/>
</dbReference>
<dbReference type="InterPro" id="IPR013658">
    <property type="entry name" value="SGL"/>
</dbReference>
<dbReference type="Pfam" id="PF08450">
    <property type="entry name" value="SGL"/>
    <property type="match status" value="1"/>
</dbReference>
<dbReference type="AlphaFoldDB" id="A0A934WLF5"/>
<reference evidence="5" key="1">
    <citation type="journal article" date="2012" name="J. Microbiol. Biotechnol.">
        <title>Ramlibacter ginsenosidimutans sp. nov., with ginsenoside-converting activity.</title>
        <authorList>
            <person name="Wang L."/>
            <person name="An D.S."/>
            <person name="Kim S.G."/>
            <person name="Jin F.X."/>
            <person name="Kim S.C."/>
            <person name="Lee S.T."/>
            <person name="Im W.T."/>
        </authorList>
    </citation>
    <scope>NUCLEOTIDE SEQUENCE</scope>
    <source>
        <strain evidence="5">KACC 17527</strain>
    </source>
</reference>
<keyword evidence="6" id="KW-1185">Reference proteome</keyword>
<protein>
    <submittedName>
        <fullName evidence="5">SMP-30/gluconolactonase/LRE family protein</fullName>
    </submittedName>
</protein>
<evidence type="ECO:0000256" key="1">
    <source>
        <dbReference type="ARBA" id="ARBA00008853"/>
    </source>
</evidence>
<feature type="binding site" evidence="3">
    <location>
        <position position="153"/>
    </location>
    <ligand>
        <name>a divalent metal cation</name>
        <dbReference type="ChEBI" id="CHEBI:60240"/>
    </ligand>
</feature>
<feature type="binding site" evidence="3">
    <location>
        <position position="15"/>
    </location>
    <ligand>
        <name>a divalent metal cation</name>
        <dbReference type="ChEBI" id="CHEBI:60240"/>
    </ligand>
</feature>
<comment type="caution">
    <text evidence="5">The sequence shown here is derived from an EMBL/GenBank/DDBJ whole genome shotgun (WGS) entry which is preliminary data.</text>
</comment>
<dbReference type="Gene3D" id="2.120.10.30">
    <property type="entry name" value="TolB, C-terminal domain"/>
    <property type="match status" value="1"/>
</dbReference>
<sequence length="307" mass="33952">MKWELAVAEPDALGESPFWHPGEQTLYWVDIPGQRVRRWHPASGAQDTWPLPQSPGCIAPAARGGLVLALRDGIYRARSWRGPLAPIVRFQHGATTRFNDGKADPLGRFWAGTYYEPKDARKADLYSLDCRPDNPERGKPLVQLKATNATNANGLAWSPDRHTVYWTDTARALIQAWDWEPQGNAMRRHRIFRQFPGKPPGWSPGQPGYGGRPDGAAVDVEGHYWVAMYEGGRLLRLAPDGAIAAEFELPARCPTMPCFGGPDGRTLYLTTAREGRPAEELAAYPHSGCVLSARVDVAGLPTNFFID</sequence>
<comment type="cofactor">
    <cofactor evidence="3">
        <name>Zn(2+)</name>
        <dbReference type="ChEBI" id="CHEBI:29105"/>
    </cofactor>
    <text evidence="3">Binds 1 divalent metal cation per subunit.</text>
</comment>
<feature type="domain" description="SMP-30/Gluconolactonase/LRE-like region" evidence="4">
    <location>
        <begin position="13"/>
        <end position="273"/>
    </location>
</feature>
<feature type="binding site" evidence="3">
    <location>
        <position position="214"/>
    </location>
    <ligand>
        <name>a divalent metal cation</name>
        <dbReference type="ChEBI" id="CHEBI:60240"/>
    </ligand>
</feature>
<dbReference type="PANTHER" id="PTHR10907">
    <property type="entry name" value="REGUCALCIN"/>
    <property type="match status" value="1"/>
</dbReference>
<evidence type="ECO:0000259" key="4">
    <source>
        <dbReference type="Pfam" id="PF08450"/>
    </source>
</evidence>
<keyword evidence="3" id="KW-0862">Zinc</keyword>
<feature type="binding site" evidence="3">
    <location>
        <position position="99"/>
    </location>
    <ligand>
        <name>substrate</name>
    </ligand>
</feature>
<dbReference type="PRINTS" id="PR01790">
    <property type="entry name" value="SMP30FAMILY"/>
</dbReference>